<keyword evidence="1" id="KW-0812">Transmembrane</keyword>
<feature type="transmembrane region" description="Helical" evidence="1">
    <location>
        <begin position="87"/>
        <end position="106"/>
    </location>
</feature>
<accession>A0A1I6ZA93</accession>
<keyword evidence="1" id="KW-1133">Transmembrane helix</keyword>
<protein>
    <submittedName>
        <fullName evidence="2">Uncharacterized protein</fullName>
    </submittedName>
</protein>
<sequence>MKTPKQRHDQVVQSLNINGRGRTETAVRAAKIRNRIGFNTKLLSVLRGIRESKEIERKNDEKIFTSIMGEFQRGLSAIMEQILFEGLYFEGVIGTFLLMTFSFLIAEMVA</sequence>
<gene>
    <name evidence="2" type="ORF">SAMN02910340_01417</name>
</gene>
<evidence type="ECO:0000256" key="1">
    <source>
        <dbReference type="SAM" id="Phobius"/>
    </source>
</evidence>
<dbReference type="Proteomes" id="UP000323733">
    <property type="component" value="Unassembled WGS sequence"/>
</dbReference>
<organism evidence="2 3">
    <name type="scientific">Methanosarcina thermophila</name>
    <dbReference type="NCBI Taxonomy" id="2210"/>
    <lineage>
        <taxon>Archaea</taxon>
        <taxon>Methanobacteriati</taxon>
        <taxon>Methanobacteriota</taxon>
        <taxon>Stenosarchaea group</taxon>
        <taxon>Methanomicrobia</taxon>
        <taxon>Methanosarcinales</taxon>
        <taxon>Methanosarcinaceae</taxon>
        <taxon>Methanosarcina</taxon>
    </lineage>
</organism>
<name>A0A1I6ZA93_METTE</name>
<dbReference type="AlphaFoldDB" id="A0A1I6ZA93"/>
<evidence type="ECO:0000313" key="2">
    <source>
        <dbReference type="EMBL" id="SFT59614.1"/>
    </source>
</evidence>
<keyword evidence="1" id="KW-0472">Membrane</keyword>
<evidence type="ECO:0000313" key="3">
    <source>
        <dbReference type="Proteomes" id="UP000323733"/>
    </source>
</evidence>
<keyword evidence="3" id="KW-1185">Reference proteome</keyword>
<reference evidence="2 3" key="1">
    <citation type="submission" date="2016-10" db="EMBL/GenBank/DDBJ databases">
        <authorList>
            <person name="Varghese N."/>
            <person name="Submissions S."/>
        </authorList>
    </citation>
    <scope>NUCLEOTIDE SEQUENCE [LARGE SCALE GENOMIC DNA]</scope>
    <source>
        <strain evidence="2 3">DSM 11855</strain>
    </source>
</reference>
<dbReference type="EMBL" id="FPAO01000004">
    <property type="protein sequence ID" value="SFT59614.1"/>
    <property type="molecule type" value="Genomic_DNA"/>
</dbReference>
<proteinExistence type="predicted"/>